<dbReference type="AlphaFoldDB" id="A0A2U3DQL4"/>
<reference evidence="2 3" key="1">
    <citation type="journal article" date="2016" name="Front. Microbiol.">
        <title>Genome and transcriptome sequences reveal the specific parasitism of the nematophagous Purpureocillium lilacinum 36-1.</title>
        <authorList>
            <person name="Xie J."/>
            <person name="Li S."/>
            <person name="Mo C."/>
            <person name="Xiao X."/>
            <person name="Peng D."/>
            <person name="Wang G."/>
            <person name="Xiao Y."/>
        </authorList>
    </citation>
    <scope>NUCLEOTIDE SEQUENCE [LARGE SCALE GENOMIC DNA]</scope>
    <source>
        <strain evidence="2 3">36-1</strain>
    </source>
</reference>
<accession>A0A2U3DQL4</accession>
<evidence type="ECO:0000313" key="2">
    <source>
        <dbReference type="EMBL" id="PWI64540.1"/>
    </source>
</evidence>
<name>A0A2U3DQL4_PURLI</name>
<organism evidence="2 3">
    <name type="scientific">Purpureocillium lilacinum</name>
    <name type="common">Paecilomyces lilacinus</name>
    <dbReference type="NCBI Taxonomy" id="33203"/>
    <lineage>
        <taxon>Eukaryota</taxon>
        <taxon>Fungi</taxon>
        <taxon>Dikarya</taxon>
        <taxon>Ascomycota</taxon>
        <taxon>Pezizomycotina</taxon>
        <taxon>Sordariomycetes</taxon>
        <taxon>Hypocreomycetidae</taxon>
        <taxon>Hypocreales</taxon>
        <taxon>Ophiocordycipitaceae</taxon>
        <taxon>Purpureocillium</taxon>
    </lineage>
</organism>
<proteinExistence type="predicted"/>
<evidence type="ECO:0008006" key="4">
    <source>
        <dbReference type="Google" id="ProtNLM"/>
    </source>
</evidence>
<evidence type="ECO:0000256" key="1">
    <source>
        <dbReference type="SAM" id="MobiDB-lite"/>
    </source>
</evidence>
<evidence type="ECO:0000313" key="3">
    <source>
        <dbReference type="Proteomes" id="UP000245956"/>
    </source>
</evidence>
<protein>
    <recommendedName>
        <fullName evidence="4">F-box domain-containing protein</fullName>
    </recommendedName>
</protein>
<feature type="compositionally biased region" description="Basic and acidic residues" evidence="1">
    <location>
        <begin position="1"/>
        <end position="17"/>
    </location>
</feature>
<dbReference type="Proteomes" id="UP000245956">
    <property type="component" value="Unassembled WGS sequence"/>
</dbReference>
<gene>
    <name evidence="2" type="ORF">PCL_09553</name>
</gene>
<sequence>MEVAARRQESTTKEAEVVQRSMESTSSGVAMQLLDDKRRLIHILQLPAEVLHAIISAFDDPDDMFLACPLWPDFQNQQEGYGGKNNRQVRRDRRQTIQNARLVCRVFNELASPFLFPAIGLDVSQVALDFIRHLATSPDLARGVRAISLHLYYRPSELAADLPLFRLTRQKDLTNLYEECIKYRYGDNGRDVNEYDVPDEALDKAIHTYSDVIEAWDAYFDSASYHMCMIPRKLLLEYQQCLVKGYEDYQKLHEEQYRLISQGIFVNGLASSLAQMPYLRSLRLVDETYMHYPTSCALDPTTVFASTANLRRYMGVPHDWGQIQELQGSGRVVPATLLLDLPVAFHKLGVQLQQLAISCFPTIEGFTTLSPTCHPWSPVWEDFRRSYSDLESIEFYQGESRIPELRREHTREQRALIDEFFSAALSSQKLRHIRIDLGHLCFTDSAAVHHFYPLGSVISAAATCSSLRHLCLSAVAFSQHDLDEMCRDLGPNMAYIGLSSLHVTRGVWSVTLDILRGKYAARCARGDCVLYLEGPRGGEFDSSELKAVSLIPRSSLKGLGWQFNEYRPVASQLANMYIRGEGVTENPLGGNIAQILETGPMTFV</sequence>
<comment type="caution">
    <text evidence="2">The sequence shown here is derived from an EMBL/GenBank/DDBJ whole genome shotgun (WGS) entry which is preliminary data.</text>
</comment>
<feature type="region of interest" description="Disordered" evidence="1">
    <location>
        <begin position="1"/>
        <end position="23"/>
    </location>
</feature>
<dbReference type="EMBL" id="LCWV01000055">
    <property type="protein sequence ID" value="PWI64540.1"/>
    <property type="molecule type" value="Genomic_DNA"/>
</dbReference>